<reference evidence="1 2" key="1">
    <citation type="journal article" date="2018" name="Front. Plant Sci.">
        <title>Red Clover (Trifolium pratense) and Zigzag Clover (T. medium) - A Picture of Genomic Similarities and Differences.</title>
        <authorList>
            <person name="Dluhosova J."/>
            <person name="Istvanek J."/>
            <person name="Nedelnik J."/>
            <person name="Repkova J."/>
        </authorList>
    </citation>
    <scope>NUCLEOTIDE SEQUENCE [LARGE SCALE GENOMIC DNA]</scope>
    <source>
        <strain evidence="2">cv. 10/8</strain>
        <tissue evidence="1">Leaf</tissue>
    </source>
</reference>
<name>A0A392V793_9FABA</name>
<proteinExistence type="predicted"/>
<organism evidence="1 2">
    <name type="scientific">Trifolium medium</name>
    <dbReference type="NCBI Taxonomy" id="97028"/>
    <lineage>
        <taxon>Eukaryota</taxon>
        <taxon>Viridiplantae</taxon>
        <taxon>Streptophyta</taxon>
        <taxon>Embryophyta</taxon>
        <taxon>Tracheophyta</taxon>
        <taxon>Spermatophyta</taxon>
        <taxon>Magnoliopsida</taxon>
        <taxon>eudicotyledons</taxon>
        <taxon>Gunneridae</taxon>
        <taxon>Pentapetalae</taxon>
        <taxon>rosids</taxon>
        <taxon>fabids</taxon>
        <taxon>Fabales</taxon>
        <taxon>Fabaceae</taxon>
        <taxon>Papilionoideae</taxon>
        <taxon>50 kb inversion clade</taxon>
        <taxon>NPAAA clade</taxon>
        <taxon>Hologalegina</taxon>
        <taxon>IRL clade</taxon>
        <taxon>Trifolieae</taxon>
        <taxon>Trifolium</taxon>
    </lineage>
</organism>
<keyword evidence="2" id="KW-1185">Reference proteome</keyword>
<accession>A0A392V793</accession>
<protein>
    <submittedName>
        <fullName evidence="1">Uncharacterized protein</fullName>
    </submittedName>
</protein>
<dbReference type="Proteomes" id="UP000265520">
    <property type="component" value="Unassembled WGS sequence"/>
</dbReference>
<evidence type="ECO:0000313" key="2">
    <source>
        <dbReference type="Proteomes" id="UP000265520"/>
    </source>
</evidence>
<sequence>GFTAERQRLSSVSRWFAGGIWVLRSVAQPWTQQLYTKGGATKASFGYGSQECG</sequence>
<dbReference type="EMBL" id="LXQA011083376">
    <property type="protein sequence ID" value="MCI84134.1"/>
    <property type="molecule type" value="Genomic_DNA"/>
</dbReference>
<comment type="caution">
    <text evidence="1">The sequence shown here is derived from an EMBL/GenBank/DDBJ whole genome shotgun (WGS) entry which is preliminary data.</text>
</comment>
<evidence type="ECO:0000313" key="1">
    <source>
        <dbReference type="EMBL" id="MCI84134.1"/>
    </source>
</evidence>
<dbReference type="AlphaFoldDB" id="A0A392V793"/>
<feature type="non-terminal residue" evidence="1">
    <location>
        <position position="1"/>
    </location>
</feature>